<dbReference type="InterPro" id="IPR012893">
    <property type="entry name" value="HipA-like_C"/>
</dbReference>
<evidence type="ECO:0000256" key="1">
    <source>
        <dbReference type="ARBA" id="ARBA00022679"/>
    </source>
</evidence>
<dbReference type="Gene3D" id="1.10.1070.20">
    <property type="match status" value="1"/>
</dbReference>
<keyword evidence="2" id="KW-0418">Kinase</keyword>
<organism evidence="4 5">
    <name type="scientific">Anaerovibrio lipolyticus DSM 3074</name>
    <dbReference type="NCBI Taxonomy" id="1120997"/>
    <lineage>
        <taxon>Bacteria</taxon>
        <taxon>Bacillati</taxon>
        <taxon>Bacillota</taxon>
        <taxon>Negativicutes</taxon>
        <taxon>Selenomonadales</taxon>
        <taxon>Selenomonadaceae</taxon>
        <taxon>Anaerovibrio</taxon>
    </lineage>
</organism>
<evidence type="ECO:0000313" key="4">
    <source>
        <dbReference type="EMBL" id="SHI71583.1"/>
    </source>
</evidence>
<feature type="domain" description="HipA-like C-terminal" evidence="3">
    <location>
        <begin position="136"/>
        <end position="344"/>
    </location>
</feature>
<accession>A0A1M6DEF4</accession>
<name>A0A1M6DEF4_9FIRM</name>
<dbReference type="Proteomes" id="UP000191240">
    <property type="component" value="Unassembled WGS sequence"/>
</dbReference>
<dbReference type="Pfam" id="PF07804">
    <property type="entry name" value="HipA_C"/>
    <property type="match status" value="1"/>
</dbReference>
<dbReference type="GO" id="GO:0016301">
    <property type="term" value="F:kinase activity"/>
    <property type="evidence" value="ECO:0007669"/>
    <property type="project" value="UniProtKB-KW"/>
</dbReference>
<evidence type="ECO:0000313" key="5">
    <source>
        <dbReference type="Proteomes" id="UP000191240"/>
    </source>
</evidence>
<proteinExistence type="predicted"/>
<protein>
    <recommendedName>
        <fullName evidence="3">HipA-like C-terminal domain-containing protein</fullName>
    </recommendedName>
</protein>
<dbReference type="OrthoDB" id="9812605at2"/>
<evidence type="ECO:0000259" key="3">
    <source>
        <dbReference type="Pfam" id="PF07804"/>
    </source>
</evidence>
<dbReference type="EMBL" id="FQYW01000011">
    <property type="protein sequence ID" value="SHI71583.1"/>
    <property type="molecule type" value="Genomic_DNA"/>
</dbReference>
<dbReference type="AlphaFoldDB" id="A0A1M6DEF4"/>
<dbReference type="RefSeq" id="WP_052211858.1">
    <property type="nucleotide sequence ID" value="NZ_FQYW01000011.1"/>
</dbReference>
<reference evidence="4 5" key="1">
    <citation type="submission" date="2016-11" db="EMBL/GenBank/DDBJ databases">
        <authorList>
            <person name="Jaros S."/>
            <person name="Januszkiewicz K."/>
            <person name="Wedrychowicz H."/>
        </authorList>
    </citation>
    <scope>NUCLEOTIDE SEQUENCE [LARGE SCALE GENOMIC DNA]</scope>
    <source>
        <strain evidence="4 5">DSM 3074</strain>
    </source>
</reference>
<evidence type="ECO:0000256" key="2">
    <source>
        <dbReference type="ARBA" id="ARBA00022777"/>
    </source>
</evidence>
<keyword evidence="1" id="KW-0808">Transferase</keyword>
<gene>
    <name evidence="4" type="ORF">SAMN02745671_01424</name>
</gene>
<sequence>MQISLMCKNNSVCSFNINPVSGWIQDKIAIINAELLPLSVQYGYDSTSALKSWIDNRSVSVNRKDLSAMLNAYGVETPAAMSFKNLGLNLSDQYWFKPEGFELDWEAVNLFDNDFIKQSFKTINLGESGYSPDSSSNGELPKFWCIEDNKRILYKEGTAPYDQQPYNEVFASKLLTELGLPHVDYRLVYDDEAEQAYCTCQTFITTDTEYVPALEVRSVFPKLNHEDTYQHFLRCMEKLKIAVEPREIDNMLAFDYLIHNSDRHYGNFGFIKDVNTQQFIGMAPIFDNGNSLWYQKINKQMKFRKQPSKPFKDTQEEQLKLISNSNLELDKLSPDKVDALIDEVFTANPLFDLERLEQLKYNLRYTRNKIIEHRNLKVPNSIV</sequence>